<reference evidence="8" key="1">
    <citation type="submission" date="2021-01" db="EMBL/GenBank/DDBJ databases">
        <authorList>
            <person name="Corre E."/>
            <person name="Pelletier E."/>
            <person name="Niang G."/>
            <person name="Scheremetjew M."/>
            <person name="Finn R."/>
            <person name="Kale V."/>
            <person name="Holt S."/>
            <person name="Cochrane G."/>
            <person name="Meng A."/>
            <person name="Brown T."/>
            <person name="Cohen L."/>
        </authorList>
    </citation>
    <scope>NUCLEOTIDE SEQUENCE</scope>
    <source>
        <strain evidence="8">B651</strain>
    </source>
</reference>
<feature type="compositionally biased region" description="Polar residues" evidence="7">
    <location>
        <begin position="122"/>
        <end position="137"/>
    </location>
</feature>
<feature type="compositionally biased region" description="Polar residues" evidence="7">
    <location>
        <begin position="19"/>
        <end position="33"/>
    </location>
</feature>
<accession>A0A7S0PJ47</accession>
<sequence length="548" mass="58851">MIPSLLPSLFPSGIPTVLPSGSPTSKPSISPSRLPSGIPSSTPTLSPSVPPSRLPSAMPTQLPSERPSSTPTLSPSSEPTVYHSKVPSMLPSTMPSQMPSNGPSSMPSLSPSLRPSGFPSFMPTSHPSDDPTLQPSYKPTLWPSRHPSYAPSSNPTAPPSSLQTANIYLQISELFESERRRYLLDEQKLADSIQSFVNDFSSNSGNFFKVTESTVNIIQATDEQPVENSTNVTMSSLLDMRFEGSVSASNETLLYHVTSAILHDVNEFIQYLRETVSQSINSAGVVDEDFVENVALTYTPSTFPTSESTLSQGVISAACAAAAAAAAAASSAGGGEGGGGGGEATAQTENMETTIDEGIQTEAEIEAQGETEVAMDEIEIEDEAAVDDIEFEDEADVDDVELEDEADVDDVEFEEDDNDDDEVNMDDVAFEYEEEEGGSATRRRVNARGSMEFEQSEVEGGIGGTEGAQDVTVEDVAFEFEEEDNKSSSKSSSQRRNRTFNKKAMPTFRKHFGKNVGKREKGQSPKIIFLVVRACVKIKNGKMQSKTG</sequence>
<dbReference type="PANTHER" id="PTHR44826">
    <property type="entry name" value="SPORE COAT PROTEIN SP85"/>
    <property type="match status" value="1"/>
</dbReference>
<feature type="compositionally biased region" description="Low complexity" evidence="7">
    <location>
        <begin position="95"/>
        <end position="121"/>
    </location>
</feature>
<proteinExistence type="inferred from homology"/>
<evidence type="ECO:0000256" key="7">
    <source>
        <dbReference type="SAM" id="MobiDB-lite"/>
    </source>
</evidence>
<dbReference type="InterPro" id="IPR051860">
    <property type="entry name" value="Plasmodium_CSP_Invasion"/>
</dbReference>
<evidence type="ECO:0000256" key="3">
    <source>
        <dbReference type="ARBA" id="ARBA00022522"/>
    </source>
</evidence>
<feature type="compositionally biased region" description="Acidic residues" evidence="7">
    <location>
        <begin position="472"/>
        <end position="484"/>
    </location>
</feature>
<evidence type="ECO:0000256" key="5">
    <source>
        <dbReference type="ARBA" id="ARBA00033726"/>
    </source>
</evidence>
<feature type="region of interest" description="Disordered" evidence="7">
    <location>
        <begin position="433"/>
        <end position="521"/>
    </location>
</feature>
<dbReference type="EMBL" id="HBEU01001575">
    <property type="protein sequence ID" value="CAD8574905.1"/>
    <property type="molecule type" value="Transcribed_RNA"/>
</dbReference>
<protein>
    <recommendedName>
        <fullName evidence="2">Circumsporozoite protein</fullName>
    </recommendedName>
</protein>
<feature type="compositionally biased region" description="Low complexity" evidence="7">
    <location>
        <begin position="147"/>
        <end position="161"/>
    </location>
</feature>
<gene>
    <name evidence="8" type="ORF">LDAN0322_LOCUS1050</name>
</gene>
<dbReference type="AlphaFoldDB" id="A0A7S0PJ47"/>
<evidence type="ECO:0000256" key="4">
    <source>
        <dbReference type="ARBA" id="ARBA00022737"/>
    </source>
</evidence>
<dbReference type="PANTHER" id="PTHR44826:SF3">
    <property type="entry name" value="SPORE COAT PROTEIN SP85"/>
    <property type="match status" value="1"/>
</dbReference>
<comment type="function">
    <text evidence="5">In the vertebrate host, binds to highly sulfated heparan sulfate proteoglycans (HSPGs) on the surface of host hepatocytes and is required for sporozoite invasion of the host hepatocytes.</text>
</comment>
<evidence type="ECO:0000256" key="1">
    <source>
        <dbReference type="ARBA" id="ARBA00006241"/>
    </source>
</evidence>
<feature type="compositionally biased region" description="Low complexity" evidence="7">
    <location>
        <begin position="62"/>
        <end position="80"/>
    </location>
</feature>
<comment type="similarity">
    <text evidence="1">Belongs to the plasmodium circumsporozoite protein family.</text>
</comment>
<evidence type="ECO:0000313" key="8">
    <source>
        <dbReference type="EMBL" id="CAD8574905.1"/>
    </source>
</evidence>
<feature type="compositionally biased region" description="Low complexity" evidence="7">
    <location>
        <begin position="34"/>
        <end position="47"/>
    </location>
</feature>
<keyword evidence="4" id="KW-0677">Repeat</keyword>
<comment type="function">
    <text evidence="6">Essential sporozoite protein. In the mosquito vector, required for sporozoite development in the oocyst, migration through the vector hemolymph and entry into the vector salivary glands. In the vertebrate host, required for sporozoite migration through the host dermis and infection of host hepatocytes. Binds to highly sulfated heparan sulfate proteoglycans (HSPGs) on the surface of host hepatocytes.</text>
</comment>
<name>A0A7S0PJ47_9STRA</name>
<keyword evidence="3" id="KW-0748">Sporozoite</keyword>
<evidence type="ECO:0000256" key="6">
    <source>
        <dbReference type="ARBA" id="ARBA00045806"/>
    </source>
</evidence>
<organism evidence="8">
    <name type="scientific">Leptocylindrus aporus</name>
    <dbReference type="NCBI Taxonomy" id="1398097"/>
    <lineage>
        <taxon>Eukaryota</taxon>
        <taxon>Sar</taxon>
        <taxon>Stramenopiles</taxon>
        <taxon>Ochrophyta</taxon>
        <taxon>Bacillariophyta</taxon>
        <taxon>Coscinodiscophyceae</taxon>
        <taxon>Chaetocerotophycidae</taxon>
        <taxon>Leptocylindrales</taxon>
        <taxon>Leptocylindraceae</taxon>
        <taxon>Leptocylindrus</taxon>
    </lineage>
</organism>
<evidence type="ECO:0000256" key="2">
    <source>
        <dbReference type="ARBA" id="ARBA00021911"/>
    </source>
</evidence>
<feature type="region of interest" description="Disordered" evidence="7">
    <location>
        <begin position="1"/>
        <end position="161"/>
    </location>
</feature>